<proteinExistence type="predicted"/>
<protein>
    <submittedName>
        <fullName evidence="3">Uncharacterized protein</fullName>
    </submittedName>
</protein>
<feature type="transmembrane region" description="Helical" evidence="2">
    <location>
        <begin position="40"/>
        <end position="64"/>
    </location>
</feature>
<evidence type="ECO:0000256" key="2">
    <source>
        <dbReference type="SAM" id="Phobius"/>
    </source>
</evidence>
<keyword evidence="2" id="KW-1133">Transmembrane helix</keyword>
<keyword evidence="2" id="KW-0472">Membrane</keyword>
<gene>
    <name evidence="3" type="ORF">Mcas_0751</name>
</gene>
<dbReference type="EMBL" id="KM433674">
    <property type="protein sequence ID" value="AIM41346.1"/>
    <property type="molecule type" value="Genomic_DNA"/>
</dbReference>
<name>A0A088F8S9_9BACT</name>
<sequence length="65" mass="7093">MSLSSKNIASGVFAPDRSTEPPSVRLDIISDINDTTTVGAITVMLFFISFKLSIKINLMSIIVIY</sequence>
<accession>A0A088F8S9</accession>
<keyword evidence="2" id="KW-0812">Transmembrane</keyword>
<reference evidence="3" key="1">
    <citation type="journal article" date="2014" name="ISME J.">
        <title>Genomic insights into the uncultured genus 'Candidatus Magnetobacterium' in the phylum Nitrospirae.</title>
        <authorList>
            <person name="Lin W."/>
            <person name="Deng A."/>
            <person name="Wang Z."/>
            <person name="Li Y."/>
            <person name="Wen T."/>
            <person name="Wu L.F."/>
            <person name="Wu M."/>
            <person name="Pan Y."/>
        </authorList>
    </citation>
    <scope>NUCLEOTIDE SEQUENCE</scope>
    <source>
        <strain evidence="3">MYR-1</strain>
    </source>
</reference>
<dbReference type="AlphaFoldDB" id="A0A088F8S9"/>
<evidence type="ECO:0000256" key="1">
    <source>
        <dbReference type="SAM" id="MobiDB-lite"/>
    </source>
</evidence>
<evidence type="ECO:0000313" key="3">
    <source>
        <dbReference type="EMBL" id="AIM41346.1"/>
    </source>
</evidence>
<feature type="region of interest" description="Disordered" evidence="1">
    <location>
        <begin position="1"/>
        <end position="21"/>
    </location>
</feature>
<organism evidence="3">
    <name type="scientific">Candidatus Magnetobacterium casense</name>
    <dbReference type="NCBI Taxonomy" id="1455061"/>
    <lineage>
        <taxon>Bacteria</taxon>
        <taxon>Pseudomonadati</taxon>
        <taxon>Nitrospirota</taxon>
        <taxon>Thermodesulfovibrionia</taxon>
        <taxon>Thermodesulfovibrionales</taxon>
        <taxon>Candidatus Magnetobacteriaceae</taxon>
        <taxon>Candidatus Magnetobacterium</taxon>
    </lineage>
</organism>